<evidence type="ECO:0000259" key="6">
    <source>
        <dbReference type="Pfam" id="PF06925"/>
    </source>
</evidence>
<evidence type="ECO:0000259" key="5">
    <source>
        <dbReference type="Pfam" id="PF04101"/>
    </source>
</evidence>
<comment type="subcellular location">
    <subcellularLocation>
        <location evidence="1">Membrane</location>
    </subcellularLocation>
</comment>
<dbReference type="KEGG" id="atm:ANT_24890"/>
<accession>E8MZG7</accession>
<keyword evidence="8" id="KW-1185">Reference proteome</keyword>
<dbReference type="STRING" id="926569.ANT_24890"/>
<sequence>MENGERKRVLILTADAGFGHRSAALAIEAALQQKYGNLVETRVVNPLDDRRTPFFLRDSQADYDRLVRRVPELYKLGYDASDTIITSAIVESAITVLLYEVMLDLVRDAKPDVIVTTYPMYLSPLEAIFIMYGRDIPLVTVVTDLATVHRMWFSKAVDACLVPNEIVRDLAINYGLSPEQVYITGIPVNPALNRKEGKDKISLRRALGWREDLTTVLAVGSRRVDRLLDTLNVLNHFGAPLQLAVVAGKDENLYRQLQEVEWHVPVHLYEFVTNMPDMLLAADCVISKAGGLIVTESLAAGCPMMLIDVIPGQETGNAELVVSGGAGDLARSDREVLEVMAHWMMDNQRLLKERAKNAAAMGRPQAAFEVAELAYQFALRGPARHRHLFTRRTLIDLFNRNQVRWSRTEDLSTLSRSEDQTS</sequence>
<gene>
    <name evidence="7" type="ordered locus">ANT_24890</name>
</gene>
<evidence type="ECO:0000256" key="3">
    <source>
        <dbReference type="ARBA" id="ARBA00022676"/>
    </source>
</evidence>
<protein>
    <submittedName>
        <fullName evidence="7">Monogalactosyldiacylglycerol synthase family protein</fullName>
    </submittedName>
</protein>
<evidence type="ECO:0000313" key="8">
    <source>
        <dbReference type="Proteomes" id="UP000008922"/>
    </source>
</evidence>
<dbReference type="eggNOG" id="COG0707">
    <property type="taxonomic scope" value="Bacteria"/>
</dbReference>
<dbReference type="Pfam" id="PF06925">
    <property type="entry name" value="MGDG_synth"/>
    <property type="match status" value="1"/>
</dbReference>
<dbReference type="Gene3D" id="3.40.50.2000">
    <property type="entry name" value="Glycogen Phosphorylase B"/>
    <property type="match status" value="1"/>
</dbReference>
<dbReference type="GO" id="GO:0009247">
    <property type="term" value="P:glycolipid biosynthetic process"/>
    <property type="evidence" value="ECO:0007669"/>
    <property type="project" value="InterPro"/>
</dbReference>
<keyword evidence="3" id="KW-0328">Glycosyltransferase</keyword>
<evidence type="ECO:0000313" key="7">
    <source>
        <dbReference type="EMBL" id="BAJ64515.1"/>
    </source>
</evidence>
<dbReference type="InterPro" id="IPR050519">
    <property type="entry name" value="Glycosyltransf_28_UgtP"/>
</dbReference>
<evidence type="ECO:0000256" key="2">
    <source>
        <dbReference type="ARBA" id="ARBA00006962"/>
    </source>
</evidence>
<dbReference type="InParanoid" id="E8MZG7"/>
<dbReference type="SUPFAM" id="SSF53756">
    <property type="entry name" value="UDP-Glycosyltransferase/glycogen phosphorylase"/>
    <property type="match status" value="1"/>
</dbReference>
<dbReference type="GO" id="GO:0016758">
    <property type="term" value="F:hexosyltransferase activity"/>
    <property type="evidence" value="ECO:0007669"/>
    <property type="project" value="InterPro"/>
</dbReference>
<comment type="similarity">
    <text evidence="2">Belongs to the glycosyltransferase 28 family.</text>
</comment>
<evidence type="ECO:0000256" key="1">
    <source>
        <dbReference type="ARBA" id="ARBA00004370"/>
    </source>
</evidence>
<dbReference type="PANTHER" id="PTHR43025">
    <property type="entry name" value="MONOGALACTOSYLDIACYLGLYCEROL SYNTHASE"/>
    <property type="match status" value="1"/>
</dbReference>
<dbReference type="InterPro" id="IPR007235">
    <property type="entry name" value="Glyco_trans_28_C"/>
</dbReference>
<dbReference type="Proteomes" id="UP000008922">
    <property type="component" value="Chromosome"/>
</dbReference>
<feature type="domain" description="Glycosyl transferase family 28 C-terminal" evidence="5">
    <location>
        <begin position="240"/>
        <end position="366"/>
    </location>
</feature>
<dbReference type="RefSeq" id="WP_013560870.1">
    <property type="nucleotide sequence ID" value="NC_014960.1"/>
</dbReference>
<dbReference type="OrthoDB" id="9815663at2"/>
<name>E8MZG7_ANATU</name>
<dbReference type="InterPro" id="IPR009695">
    <property type="entry name" value="Diacylglyc_glucosyltr_N"/>
</dbReference>
<evidence type="ECO:0000256" key="4">
    <source>
        <dbReference type="ARBA" id="ARBA00022679"/>
    </source>
</evidence>
<dbReference type="Pfam" id="PF04101">
    <property type="entry name" value="Glyco_tran_28_C"/>
    <property type="match status" value="1"/>
</dbReference>
<dbReference type="HOGENOM" id="CLU_028367_3_2_0"/>
<dbReference type="AlphaFoldDB" id="E8MZG7"/>
<organism evidence="7 8">
    <name type="scientific">Anaerolinea thermophila (strain DSM 14523 / JCM 11388 / NBRC 100420 / UNI-1)</name>
    <dbReference type="NCBI Taxonomy" id="926569"/>
    <lineage>
        <taxon>Bacteria</taxon>
        <taxon>Bacillati</taxon>
        <taxon>Chloroflexota</taxon>
        <taxon>Anaerolineae</taxon>
        <taxon>Anaerolineales</taxon>
        <taxon>Anaerolineaceae</taxon>
        <taxon>Anaerolinea</taxon>
    </lineage>
</organism>
<dbReference type="FunCoup" id="E8MZG7">
    <property type="interactions" value="65"/>
</dbReference>
<dbReference type="GO" id="GO:0016020">
    <property type="term" value="C:membrane"/>
    <property type="evidence" value="ECO:0007669"/>
    <property type="project" value="UniProtKB-SubCell"/>
</dbReference>
<proteinExistence type="inferred from homology"/>
<dbReference type="EMBL" id="AP012029">
    <property type="protein sequence ID" value="BAJ64515.1"/>
    <property type="molecule type" value="Genomic_DNA"/>
</dbReference>
<keyword evidence="4" id="KW-0808">Transferase</keyword>
<dbReference type="PANTHER" id="PTHR43025:SF3">
    <property type="entry name" value="MONOGALACTOSYLDIACYLGLYCEROL SYNTHASE 1, CHLOROPLASTIC"/>
    <property type="match status" value="1"/>
</dbReference>
<feature type="domain" description="Diacylglycerol glucosyltransferase N-terminal" evidence="6">
    <location>
        <begin position="20"/>
        <end position="188"/>
    </location>
</feature>
<reference evidence="7 8" key="1">
    <citation type="submission" date="2010-12" db="EMBL/GenBank/DDBJ databases">
        <title>Whole genome sequence of Anaerolinea thermophila UNI-1.</title>
        <authorList>
            <person name="Narita-Yamada S."/>
            <person name="Kishi E."/>
            <person name="Watanabe Y."/>
            <person name="Takasaki K."/>
            <person name="Ankai A."/>
            <person name="Oguchi A."/>
            <person name="Fukui S."/>
            <person name="Takahashi M."/>
            <person name="Yashiro I."/>
            <person name="Hosoyama A."/>
            <person name="Sekiguchi Y."/>
            <person name="Hanada S."/>
            <person name="Fujita N."/>
        </authorList>
    </citation>
    <scope>NUCLEOTIDE SEQUENCE [LARGE SCALE GENOMIC DNA]</scope>
    <source>
        <strain evidence="8">DSM 14523 / JCM 11388 / NBRC 100420 / UNI-1</strain>
    </source>
</reference>